<dbReference type="AlphaFoldDB" id="A0A455U9T3"/>
<organism evidence="1 2">
    <name type="scientific">Vreelandella sulfidaeris</name>
    <dbReference type="NCBI Taxonomy" id="115553"/>
    <lineage>
        <taxon>Bacteria</taxon>
        <taxon>Pseudomonadati</taxon>
        <taxon>Pseudomonadota</taxon>
        <taxon>Gammaproteobacteria</taxon>
        <taxon>Oceanospirillales</taxon>
        <taxon>Halomonadaceae</taxon>
        <taxon>Vreelandella</taxon>
    </lineage>
</organism>
<accession>A0A455U9T3</accession>
<evidence type="ECO:0000313" key="1">
    <source>
        <dbReference type="EMBL" id="BBI62942.1"/>
    </source>
</evidence>
<evidence type="ECO:0000313" key="2">
    <source>
        <dbReference type="Proteomes" id="UP000320231"/>
    </source>
</evidence>
<reference evidence="1 2" key="1">
    <citation type="journal article" date="2019" name="Microbiol. Resour. Announc.">
        <title>Complete Genome Sequence of Halomonas sulfidaeris Strain Esulfide1 Isolated from a Metal Sulfide Rock at a Depth of 2,200 Meters, Obtained Using Nanopore Sequencing.</title>
        <authorList>
            <person name="Saito M."/>
            <person name="Nishigata A."/>
            <person name="Galipon J."/>
            <person name="Arakawa K."/>
        </authorList>
    </citation>
    <scope>NUCLEOTIDE SEQUENCE [LARGE SCALE GENOMIC DNA]</scope>
    <source>
        <strain evidence="1 2">ATCC BAA-803</strain>
    </source>
</reference>
<dbReference type="Gene3D" id="3.40.190.10">
    <property type="entry name" value="Periplasmic binding protein-like II"/>
    <property type="match status" value="1"/>
</dbReference>
<sequence length="56" mass="6571">MRVSNYRVHNEAVVEEFADQFPETELLEVDEVFGSWDEAMETHFEGGALLDQLQRR</sequence>
<dbReference type="KEGG" id="hsr:HSBAA_42480"/>
<dbReference type="EMBL" id="AP019514">
    <property type="protein sequence ID" value="BBI62942.1"/>
    <property type="molecule type" value="Genomic_DNA"/>
</dbReference>
<proteinExistence type="predicted"/>
<dbReference type="Proteomes" id="UP000320231">
    <property type="component" value="Chromosome"/>
</dbReference>
<protein>
    <submittedName>
        <fullName evidence="1">Uncharacterized protein</fullName>
    </submittedName>
</protein>
<name>A0A455U9T3_9GAMM</name>
<gene>
    <name evidence="1" type="ORF">HSBAA_42480</name>
</gene>